<keyword evidence="2" id="KW-1185">Reference proteome</keyword>
<accession>A0A2P9AAX6</accession>
<evidence type="ECO:0000313" key="2">
    <source>
        <dbReference type="Proteomes" id="UP000245698"/>
    </source>
</evidence>
<organism evidence="1 2">
    <name type="scientific">Mesorhizobium delmotii</name>
    <dbReference type="NCBI Taxonomy" id="1631247"/>
    <lineage>
        <taxon>Bacteria</taxon>
        <taxon>Pseudomonadati</taxon>
        <taxon>Pseudomonadota</taxon>
        <taxon>Alphaproteobacteria</taxon>
        <taxon>Hyphomicrobiales</taxon>
        <taxon>Phyllobacteriaceae</taxon>
        <taxon>Mesorhizobium</taxon>
    </lineage>
</organism>
<gene>
    <name evidence="1" type="ORF">BQ8482_110209</name>
</gene>
<name>A0A2P9AAX6_9HYPH</name>
<protein>
    <submittedName>
        <fullName evidence="1">Uncharacterized protein</fullName>
    </submittedName>
</protein>
<reference evidence="2" key="1">
    <citation type="submission" date="2016-12" db="EMBL/GenBank/DDBJ databases">
        <authorList>
            <person name="Brunel B."/>
        </authorList>
    </citation>
    <scope>NUCLEOTIDE SEQUENCE [LARGE SCALE GENOMIC DNA]</scope>
</reference>
<dbReference type="AlphaFoldDB" id="A0A2P9AAX6"/>
<dbReference type="EMBL" id="FUIG01000013">
    <property type="protein sequence ID" value="SJM28279.1"/>
    <property type="molecule type" value="Genomic_DNA"/>
</dbReference>
<sequence>MRVRSSAFRVYPLGLETDGPRALVDHVVVVARKFHAVRRRGNGAVR</sequence>
<evidence type="ECO:0000313" key="1">
    <source>
        <dbReference type="EMBL" id="SJM28279.1"/>
    </source>
</evidence>
<dbReference type="Proteomes" id="UP000245698">
    <property type="component" value="Unassembled WGS sequence"/>
</dbReference>
<proteinExistence type="predicted"/>